<accession>A0A479ZYK0</accession>
<dbReference type="PANTHER" id="PTHR43697">
    <property type="entry name" value="SERYL-TRNA SYNTHETASE"/>
    <property type="match status" value="1"/>
</dbReference>
<evidence type="ECO:0000313" key="19">
    <source>
        <dbReference type="Proteomes" id="UP000300142"/>
    </source>
</evidence>
<keyword evidence="6 12" id="KW-0547">Nucleotide-binding</keyword>
<feature type="binding site" evidence="12 13">
    <location>
        <position position="289"/>
    </location>
    <ligand>
        <name>L-serine</name>
        <dbReference type="ChEBI" id="CHEBI:33384"/>
    </ligand>
</feature>
<dbReference type="Pfam" id="PF02403">
    <property type="entry name" value="Seryl_tRNA_N"/>
    <property type="match status" value="1"/>
</dbReference>
<gene>
    <name evidence="12" type="primary">serS</name>
    <name evidence="18" type="ORF">SR1949_17820</name>
</gene>
<dbReference type="InterPro" id="IPR033729">
    <property type="entry name" value="SerRS_core"/>
</dbReference>
<dbReference type="InterPro" id="IPR002317">
    <property type="entry name" value="Ser-tRNA-ligase_type_1"/>
</dbReference>
<keyword evidence="16" id="KW-0812">Transmembrane</keyword>
<keyword evidence="16" id="KW-1133">Transmembrane helix</keyword>
<comment type="function">
    <text evidence="12">Catalyzes the attachment of serine to tRNA(Ser). Is also able to aminoacylate tRNA(Sec) with serine, to form the misacylated tRNA L-seryl-tRNA(Sec), which will be further converted into selenocysteinyl-tRNA(Sec).</text>
</comment>
<evidence type="ECO:0000256" key="8">
    <source>
        <dbReference type="ARBA" id="ARBA00022917"/>
    </source>
</evidence>
<dbReference type="UniPathway" id="UPA00906">
    <property type="reaction ID" value="UER00895"/>
</dbReference>
<dbReference type="InterPro" id="IPR015866">
    <property type="entry name" value="Ser-tRNA-synth_1_N"/>
</dbReference>
<dbReference type="AlphaFoldDB" id="A0A479ZYK0"/>
<evidence type="ECO:0000256" key="16">
    <source>
        <dbReference type="SAM" id="Phobius"/>
    </source>
</evidence>
<evidence type="ECO:0000256" key="5">
    <source>
        <dbReference type="ARBA" id="ARBA00022598"/>
    </source>
</evidence>
<dbReference type="GO" id="GO:0016260">
    <property type="term" value="P:selenocysteine biosynthetic process"/>
    <property type="evidence" value="ECO:0007669"/>
    <property type="project" value="UniProtKB-UniRule"/>
</dbReference>
<evidence type="ECO:0000256" key="2">
    <source>
        <dbReference type="ARBA" id="ARBA00005045"/>
    </source>
</evidence>
<dbReference type="Proteomes" id="UP000300142">
    <property type="component" value="Unassembled WGS sequence"/>
</dbReference>
<comment type="caution">
    <text evidence="18">The sequence shown here is derived from an EMBL/GenBank/DDBJ whole genome shotgun (WGS) entry which is preliminary data.</text>
</comment>
<comment type="subunit">
    <text evidence="12">Homodimer. The tRNA molecule binds across the dimer.</text>
</comment>
<dbReference type="Gene3D" id="3.30.930.10">
    <property type="entry name" value="Bira Bifunctional Protein, Domain 2"/>
    <property type="match status" value="1"/>
</dbReference>
<feature type="binding site" evidence="12 14">
    <location>
        <begin position="266"/>
        <end position="268"/>
    </location>
    <ligand>
        <name>ATP</name>
        <dbReference type="ChEBI" id="CHEBI:30616"/>
    </ligand>
</feature>
<evidence type="ECO:0000313" key="18">
    <source>
        <dbReference type="EMBL" id="GCL36676.1"/>
    </source>
</evidence>
<organism evidence="18 19">
    <name type="scientific">Sphaerospermopsis reniformis</name>
    <dbReference type="NCBI Taxonomy" id="531300"/>
    <lineage>
        <taxon>Bacteria</taxon>
        <taxon>Bacillati</taxon>
        <taxon>Cyanobacteriota</taxon>
        <taxon>Cyanophyceae</taxon>
        <taxon>Nostocales</taxon>
        <taxon>Aphanizomenonaceae</taxon>
        <taxon>Sphaerospermopsis</taxon>
    </lineage>
</organism>
<dbReference type="PROSITE" id="PS50862">
    <property type="entry name" value="AA_TRNA_LIGASE_II"/>
    <property type="match status" value="1"/>
</dbReference>
<comment type="domain">
    <text evidence="12">Consists of two distinct domains, a catalytic core and a N-terminal extension that is involved in tRNA binding.</text>
</comment>
<keyword evidence="4 12" id="KW-0963">Cytoplasm</keyword>
<evidence type="ECO:0000256" key="9">
    <source>
        <dbReference type="ARBA" id="ARBA00023146"/>
    </source>
</evidence>
<dbReference type="InterPro" id="IPR042103">
    <property type="entry name" value="SerRS_1_N_sf"/>
</dbReference>
<feature type="transmembrane region" description="Helical" evidence="16">
    <location>
        <begin position="466"/>
        <end position="485"/>
    </location>
</feature>
<feature type="binding site" evidence="13">
    <location>
        <position position="266"/>
    </location>
    <ligand>
        <name>L-serine</name>
        <dbReference type="ChEBI" id="CHEBI:33384"/>
    </ligand>
</feature>
<evidence type="ECO:0000256" key="7">
    <source>
        <dbReference type="ARBA" id="ARBA00022840"/>
    </source>
</evidence>
<comment type="catalytic activity">
    <reaction evidence="11 12">
        <text>tRNA(Ser) + L-serine + ATP = L-seryl-tRNA(Ser) + AMP + diphosphate + H(+)</text>
        <dbReference type="Rhea" id="RHEA:12292"/>
        <dbReference type="Rhea" id="RHEA-COMP:9669"/>
        <dbReference type="Rhea" id="RHEA-COMP:9703"/>
        <dbReference type="ChEBI" id="CHEBI:15378"/>
        <dbReference type="ChEBI" id="CHEBI:30616"/>
        <dbReference type="ChEBI" id="CHEBI:33019"/>
        <dbReference type="ChEBI" id="CHEBI:33384"/>
        <dbReference type="ChEBI" id="CHEBI:78442"/>
        <dbReference type="ChEBI" id="CHEBI:78533"/>
        <dbReference type="ChEBI" id="CHEBI:456215"/>
        <dbReference type="EC" id="6.1.1.11"/>
    </reaction>
</comment>
<feature type="binding site" evidence="12 14">
    <location>
        <begin position="353"/>
        <end position="356"/>
    </location>
    <ligand>
        <name>ATP</name>
        <dbReference type="ChEBI" id="CHEBI:30616"/>
    </ligand>
</feature>
<keyword evidence="19" id="KW-1185">Reference proteome</keyword>
<dbReference type="PANTHER" id="PTHR43697:SF1">
    <property type="entry name" value="SERINE--TRNA LIGASE"/>
    <property type="match status" value="1"/>
</dbReference>
<dbReference type="PIRSF" id="PIRSF001529">
    <property type="entry name" value="Ser-tRNA-synth_IIa"/>
    <property type="match status" value="1"/>
</dbReference>
<dbReference type="GO" id="GO:0005737">
    <property type="term" value="C:cytoplasm"/>
    <property type="evidence" value="ECO:0007669"/>
    <property type="project" value="UniProtKB-SubCell"/>
</dbReference>
<evidence type="ECO:0000256" key="12">
    <source>
        <dbReference type="HAMAP-Rule" id="MF_00176"/>
    </source>
</evidence>
<dbReference type="NCBIfam" id="TIGR00414">
    <property type="entry name" value="serS"/>
    <property type="match status" value="1"/>
</dbReference>
<dbReference type="Gene3D" id="1.10.287.40">
    <property type="entry name" value="Serine-tRNA synthetase, tRNA binding domain"/>
    <property type="match status" value="1"/>
</dbReference>
<reference evidence="19" key="1">
    <citation type="submission" date="2019-02" db="EMBL/GenBank/DDBJ databases">
        <title>Draft genome sequence of Sphaerospermopsis reniformis NIES-1949.</title>
        <authorList>
            <person name="Yamaguchi H."/>
            <person name="Suzuki S."/>
            <person name="Kawachi M."/>
        </authorList>
    </citation>
    <scope>NUCLEOTIDE SEQUENCE [LARGE SCALE GENOMIC DNA]</scope>
    <source>
        <strain evidence="19">NIES-1949</strain>
    </source>
</reference>
<protein>
    <recommendedName>
        <fullName evidence="12">Serine--tRNA ligase</fullName>
        <ecNumber evidence="12">6.1.1.11</ecNumber>
    </recommendedName>
    <alternativeName>
        <fullName evidence="12">Seryl-tRNA synthetase</fullName>
        <shortName evidence="12">SerRS</shortName>
    </alternativeName>
    <alternativeName>
        <fullName evidence="12">Seryl-tRNA(Ser/Sec) synthetase</fullName>
    </alternativeName>
</protein>
<dbReference type="SUPFAM" id="SSF46589">
    <property type="entry name" value="tRNA-binding arm"/>
    <property type="match status" value="1"/>
</dbReference>
<keyword evidence="8 12" id="KW-0648">Protein biosynthesis</keyword>
<feature type="region of interest" description="Disordered" evidence="15">
    <location>
        <begin position="112"/>
        <end position="132"/>
    </location>
</feature>
<dbReference type="EC" id="6.1.1.11" evidence="12"/>
<feature type="binding site" evidence="13">
    <location>
        <position position="387"/>
    </location>
    <ligand>
        <name>L-serine</name>
        <dbReference type="ChEBI" id="CHEBI:33384"/>
    </ligand>
</feature>
<dbReference type="GO" id="GO:0004828">
    <property type="term" value="F:serine-tRNA ligase activity"/>
    <property type="evidence" value="ECO:0007669"/>
    <property type="project" value="UniProtKB-UniRule"/>
</dbReference>
<comment type="pathway">
    <text evidence="2 12">Aminoacyl-tRNA biosynthesis; selenocysteinyl-tRNA(Sec) biosynthesis; L-seryl-tRNA(Sec) from L-serine and tRNA(Sec): step 1/1.</text>
</comment>
<keyword evidence="5 12" id="KW-0436">Ligase</keyword>
<dbReference type="InterPro" id="IPR010978">
    <property type="entry name" value="tRNA-bd_arm"/>
</dbReference>
<sequence length="486" mass="54467">MLDIKQIRENPQLVQEKLNTRSGKYDIQPILDLSQKQRELEGKRNDLQARSNEIGKLVGQKVKSGVSPQSEEILALKEEGNNIKNTLSELEPQEKELKAQIQDLLLALPNLPSDSTPIGASEDDNPEVRRWGDEYKPENQNILPHWEIGEKLGILNFERAVKIAQSRFVSLIGAGAALERALIQFMLSKHIENGYIEVSPPLLVNTDSLTGTGQLPKFAEESFKCADDELWLIPTAEVPVTNFYRGEILNAEELPIYHCAYTPCFRREAGSYGRDMRGLIRLHQFNKVELVKLVKPEDSFEELEKLVASAESILQGLKLPYRVINLCTGDLGFGATKTYDLEVWLPSSGKYREISSCSNCVDFQARRADIRFKEAGKKGTQFVHTLNGSGLAVGRTMAAILENYQQADGTIKVPEVLRPYLNNQEILGIPVDTTPVLPTLPTVIESSTESLPEATKESQSRYVVNALLWIPILSYFAWVLSSLLFK</sequence>
<feature type="binding site" evidence="12">
    <location>
        <begin position="235"/>
        <end position="237"/>
    </location>
    <ligand>
        <name>L-serine</name>
        <dbReference type="ChEBI" id="CHEBI:33384"/>
    </ligand>
</feature>
<evidence type="ECO:0000256" key="3">
    <source>
        <dbReference type="ARBA" id="ARBA00010728"/>
    </source>
</evidence>
<evidence type="ECO:0000256" key="10">
    <source>
        <dbReference type="ARBA" id="ARBA00047929"/>
    </source>
</evidence>
<feature type="domain" description="Aminoacyl-transfer RNA synthetases class-II family profile" evidence="17">
    <location>
        <begin position="178"/>
        <end position="414"/>
    </location>
</feature>
<evidence type="ECO:0000256" key="14">
    <source>
        <dbReference type="PIRSR" id="PIRSR001529-2"/>
    </source>
</evidence>
<feature type="binding site" evidence="13">
    <location>
        <position position="235"/>
    </location>
    <ligand>
        <name>L-serine</name>
        <dbReference type="ChEBI" id="CHEBI:33384"/>
    </ligand>
</feature>
<dbReference type="InterPro" id="IPR006195">
    <property type="entry name" value="aa-tRNA-synth_II"/>
</dbReference>
<evidence type="ECO:0000256" key="4">
    <source>
        <dbReference type="ARBA" id="ARBA00022490"/>
    </source>
</evidence>
<dbReference type="SUPFAM" id="SSF55681">
    <property type="entry name" value="Class II aaRS and biotin synthetases"/>
    <property type="match status" value="1"/>
</dbReference>
<dbReference type="InterPro" id="IPR002314">
    <property type="entry name" value="aa-tRNA-synt_IIb"/>
</dbReference>
<evidence type="ECO:0000256" key="11">
    <source>
        <dbReference type="ARBA" id="ARBA00048823"/>
    </source>
</evidence>
<dbReference type="HAMAP" id="MF_00176">
    <property type="entry name" value="Ser_tRNA_synth_type1"/>
    <property type="match status" value="1"/>
</dbReference>
<comment type="similarity">
    <text evidence="3 12">Belongs to the class-II aminoacyl-tRNA synthetase family. Type-1 seryl-tRNA synthetase subfamily.</text>
</comment>
<dbReference type="PRINTS" id="PR00981">
    <property type="entry name" value="TRNASYNTHSER"/>
</dbReference>
<evidence type="ECO:0000256" key="1">
    <source>
        <dbReference type="ARBA" id="ARBA00004496"/>
    </source>
</evidence>
<comment type="subcellular location">
    <subcellularLocation>
        <location evidence="1 12">Cytoplasm</location>
    </subcellularLocation>
</comment>
<keyword evidence="9 12" id="KW-0030">Aminoacyl-tRNA synthetase</keyword>
<evidence type="ECO:0000256" key="15">
    <source>
        <dbReference type="SAM" id="MobiDB-lite"/>
    </source>
</evidence>
<dbReference type="GO" id="GO:0005524">
    <property type="term" value="F:ATP binding"/>
    <property type="evidence" value="ECO:0007669"/>
    <property type="project" value="UniProtKB-UniRule"/>
</dbReference>
<name>A0A479ZYK0_9CYAN</name>
<comment type="catalytic activity">
    <reaction evidence="10 12">
        <text>tRNA(Sec) + L-serine + ATP = L-seryl-tRNA(Sec) + AMP + diphosphate + H(+)</text>
        <dbReference type="Rhea" id="RHEA:42580"/>
        <dbReference type="Rhea" id="RHEA-COMP:9742"/>
        <dbReference type="Rhea" id="RHEA-COMP:10128"/>
        <dbReference type="ChEBI" id="CHEBI:15378"/>
        <dbReference type="ChEBI" id="CHEBI:30616"/>
        <dbReference type="ChEBI" id="CHEBI:33019"/>
        <dbReference type="ChEBI" id="CHEBI:33384"/>
        <dbReference type="ChEBI" id="CHEBI:78442"/>
        <dbReference type="ChEBI" id="CHEBI:78533"/>
        <dbReference type="ChEBI" id="CHEBI:456215"/>
        <dbReference type="EC" id="6.1.1.11"/>
    </reaction>
</comment>
<dbReference type="EMBL" id="BJCE01000046">
    <property type="protein sequence ID" value="GCL36676.1"/>
    <property type="molecule type" value="Genomic_DNA"/>
</dbReference>
<evidence type="ECO:0000259" key="17">
    <source>
        <dbReference type="PROSITE" id="PS50862"/>
    </source>
</evidence>
<dbReference type="Pfam" id="PF00587">
    <property type="entry name" value="tRNA-synt_2b"/>
    <property type="match status" value="1"/>
</dbReference>
<dbReference type="CDD" id="cd00770">
    <property type="entry name" value="SerRS_core"/>
    <property type="match status" value="1"/>
</dbReference>
<keyword evidence="7 12" id="KW-0067">ATP-binding</keyword>
<evidence type="ECO:0000256" key="6">
    <source>
        <dbReference type="ARBA" id="ARBA00022741"/>
    </source>
</evidence>
<keyword evidence="16" id="KW-0472">Membrane</keyword>
<feature type="binding site" evidence="12">
    <location>
        <position position="389"/>
    </location>
    <ligand>
        <name>L-serine</name>
        <dbReference type="ChEBI" id="CHEBI:33384"/>
    </ligand>
</feature>
<proteinExistence type="inferred from homology"/>
<evidence type="ECO:0000256" key="13">
    <source>
        <dbReference type="PIRSR" id="PIRSR001529-1"/>
    </source>
</evidence>
<comment type="caution">
    <text evidence="12">Lacks conserved residue(s) required for the propagation of feature annotation.</text>
</comment>
<dbReference type="InterPro" id="IPR045864">
    <property type="entry name" value="aa-tRNA-synth_II/BPL/LPL"/>
</dbReference>
<dbReference type="GO" id="GO:0006434">
    <property type="term" value="P:seryl-tRNA aminoacylation"/>
    <property type="evidence" value="ECO:0007669"/>
    <property type="project" value="UniProtKB-UniRule"/>
</dbReference>